<evidence type="ECO:0000256" key="2">
    <source>
        <dbReference type="ARBA" id="ARBA00022679"/>
    </source>
</evidence>
<feature type="region of interest" description="Disordered" evidence="8">
    <location>
        <begin position="757"/>
        <end position="782"/>
    </location>
</feature>
<feature type="binding site" evidence="6">
    <location>
        <position position="1254"/>
    </location>
    <ligand>
        <name>ATP</name>
        <dbReference type="ChEBI" id="CHEBI:30616"/>
    </ligand>
</feature>
<protein>
    <submittedName>
        <fullName evidence="11">Serine/threonine-protein kinase tousled-like 2</fullName>
        <ecNumber evidence="11">2.7.11.1</ecNumber>
    </submittedName>
</protein>
<evidence type="ECO:0000256" key="4">
    <source>
        <dbReference type="ARBA" id="ARBA00022777"/>
    </source>
</evidence>
<evidence type="ECO:0000313" key="12">
    <source>
        <dbReference type="Proteomes" id="UP001527925"/>
    </source>
</evidence>
<keyword evidence="5 6" id="KW-0067">ATP-binding</keyword>
<dbReference type="PANTHER" id="PTHR22974">
    <property type="entry name" value="MIXED LINEAGE PROTEIN KINASE"/>
    <property type="match status" value="1"/>
</dbReference>
<dbReference type="PANTHER" id="PTHR22974:SF23">
    <property type="entry name" value="TOUSLED-LIKE KINASE, ISOFORM G"/>
    <property type="match status" value="1"/>
</dbReference>
<dbReference type="PROSITE" id="PS00107">
    <property type="entry name" value="PROTEIN_KINASE_ATP"/>
    <property type="match status" value="1"/>
</dbReference>
<keyword evidence="4" id="KW-0418">Kinase</keyword>
<organism evidence="11 12">
    <name type="scientific">Polyrhizophydium stewartii</name>
    <dbReference type="NCBI Taxonomy" id="2732419"/>
    <lineage>
        <taxon>Eukaryota</taxon>
        <taxon>Fungi</taxon>
        <taxon>Fungi incertae sedis</taxon>
        <taxon>Chytridiomycota</taxon>
        <taxon>Chytridiomycota incertae sedis</taxon>
        <taxon>Chytridiomycetes</taxon>
        <taxon>Rhizophydiales</taxon>
        <taxon>Rhizophydiales incertae sedis</taxon>
        <taxon>Polyrhizophydium</taxon>
    </lineage>
</organism>
<name>A0ABR4MX14_9FUNG</name>
<dbReference type="InterPro" id="IPR017441">
    <property type="entry name" value="Protein_kinase_ATP_BS"/>
</dbReference>
<dbReference type="PROSITE" id="PS50011">
    <property type="entry name" value="PROTEIN_KINASE_DOM"/>
    <property type="match status" value="1"/>
</dbReference>
<feature type="domain" description="Protein kinase" evidence="9">
    <location>
        <begin position="1225"/>
        <end position="1502"/>
    </location>
</feature>
<evidence type="ECO:0000256" key="3">
    <source>
        <dbReference type="ARBA" id="ARBA00022741"/>
    </source>
</evidence>
<feature type="coiled-coil region" evidence="7">
    <location>
        <begin position="1007"/>
        <end position="1062"/>
    </location>
</feature>
<dbReference type="EMBL" id="JADGIZ020000087">
    <property type="protein sequence ID" value="KAL2911807.1"/>
    <property type="molecule type" value="Genomic_DNA"/>
</dbReference>
<sequence>MQGRAETDLNDSTAAQQFAARRTDAAVREMGLQDGSMDSSNQRELVFWSFAQLLQKFMENIESHVAQDIPSALNWFLIMFVEKPIEASKPAVAAEPQYFYIRVLVFWSLRRLGIQIKSMQQPPPTVEAINTQLRNCLDLEPIIDLLPTIMIDVTEWLVLHDGKIIFLEDFHSSDAHNLFIDAWEDMFTRPYVTPHPDEQRRLFGLLRNTRTRSDLYSHVIKFINEHVSRMLILQKPLERNEIIIVHPQIKAMKLKAEWLMRFLCDNMHSGPPSQHILKVMVDMIEQVLLVYDPDPFSGLHDAAKTLQTAMDKTNEKLMQPDEPQLIHMERKLSYLTTLLAQKRLEAYQRRLGIEIEQPASNPLSRSESQTSSIDSKADQPSHINGKEVLVHLDNILVEIDPVVDRIVIPSLERGQQGRRHHTAADEVLMSITQGRLKITSKELLWFGIDKKYARQRPSLSMAELAINFPLEAIMRFTVGSVPSDEIVREREYFKSGQNDLMSLTRNMIRGEENEPPTTAHVRSDEFFISIFTQEEVFRFFPLSDAEASGIQQLLTMLTGLQPFVDSEFVKDVLTQKLSVSRHQVLKQLLLEPSPWIEESSSLTRIITNLTAEYQPQQVVDMERLFHSCRIEPEVTKETIIILRHLWADSPPEATQIKILAIIDRLLDKVVMQRSDPIFMVVHKWLRGLEQTISPYRSPTALALVSNLVRRCKAMLLEPLTPIVRSHAKSLFTSWDDYNYWLHLYNINRGHDDNNDVATAGSGVGDGDGEATPVAKRSRDGSMDVGAKGVAARAQAAQVSWSVGHGVRTDDPVLGDGRWSLDSADAAGGNGAGLAGAQTPTRQPSTPLPALGGGHGGAAAATTSQPGSQSDKRKRKPPNFSELEDERIERGFQLHGDNWEAIMRWGEFDAAVRTPWSLRNRWSRLQARKRDASRPGSPSLNAQSAPADADPAQLPPLTPSKRSQSASFLAATAPTASGMPAAVAAPATTVSAPSSTKKIDQYFPRNTGKGQQESLAAAAEQIRELQERLARADRLLADKELQCKALEGDLERARADSAEWQSRFEARDRQAREQETKMREALVASLREHARVKHRLTRRNASENSLRLASLTLKRKGIDFQDCWQEGVEFVDLQEKLAALNREREDVEKHKRLLARRDAATDDDAGLQVEEVAKLRLLSIKREETELLARLDRLLVERTMHIKECLRIRDEDESRFNSHPVLNSRYLLLEMIGRGGFSEVYRAFDLQECRFVACKIHSLSEQWTEERKQSYMRHSIREYHIQKSLDHPNIVRLYDVFDYDHYSFCTILEFVDGQNLETTLQQVKCFSEKEARSIVIQTVAALKYLNELERPIIHYDLKPGNILLHNGQVKITDFGLSKILDCMDEQENTRGQVRIRETDLTSQGAGTMWYLPPEVFERGSGPVKISSKVDVWSLGCVLYELLYGVKPFGHNKSQMSILHESVIASDAHALVFPPKPAVSQDAKDFLRRCLEYSKDRRPDVMEM</sequence>
<feature type="coiled-coil region" evidence="7">
    <location>
        <begin position="1129"/>
        <end position="1156"/>
    </location>
</feature>
<dbReference type="PROSITE" id="PS00108">
    <property type="entry name" value="PROTEIN_KINASE_ST"/>
    <property type="match status" value="1"/>
</dbReference>
<evidence type="ECO:0000256" key="5">
    <source>
        <dbReference type="ARBA" id="ARBA00022840"/>
    </source>
</evidence>
<dbReference type="CDD" id="cd00167">
    <property type="entry name" value="SANT"/>
    <property type="match status" value="1"/>
</dbReference>
<dbReference type="CDD" id="cd13990">
    <property type="entry name" value="STKc_TLK"/>
    <property type="match status" value="1"/>
</dbReference>
<dbReference type="SMART" id="SM00220">
    <property type="entry name" value="S_TKc"/>
    <property type="match status" value="1"/>
</dbReference>
<feature type="region of interest" description="Disordered" evidence="8">
    <location>
        <begin position="926"/>
        <end position="968"/>
    </location>
</feature>
<reference evidence="11 12" key="1">
    <citation type="submission" date="2023-09" db="EMBL/GenBank/DDBJ databases">
        <title>Pangenome analysis of Batrachochytrium dendrobatidis and related Chytrids.</title>
        <authorList>
            <person name="Yacoub M.N."/>
            <person name="Stajich J.E."/>
            <person name="James T.Y."/>
        </authorList>
    </citation>
    <scope>NUCLEOTIDE SEQUENCE [LARGE SCALE GENOMIC DNA]</scope>
    <source>
        <strain evidence="11 12">JEL0888</strain>
    </source>
</reference>
<evidence type="ECO:0000256" key="7">
    <source>
        <dbReference type="SAM" id="Coils"/>
    </source>
</evidence>
<dbReference type="EC" id="2.7.11.1" evidence="11"/>
<feature type="domain" description="Myb-like" evidence="10">
    <location>
        <begin position="871"/>
        <end position="925"/>
    </location>
</feature>
<dbReference type="InterPro" id="IPR011009">
    <property type="entry name" value="Kinase-like_dom_sf"/>
</dbReference>
<evidence type="ECO:0000259" key="9">
    <source>
        <dbReference type="PROSITE" id="PS50011"/>
    </source>
</evidence>
<dbReference type="Proteomes" id="UP001527925">
    <property type="component" value="Unassembled WGS sequence"/>
</dbReference>
<evidence type="ECO:0000313" key="11">
    <source>
        <dbReference type="EMBL" id="KAL2911807.1"/>
    </source>
</evidence>
<dbReference type="InterPro" id="IPR008271">
    <property type="entry name" value="Ser/Thr_kinase_AS"/>
</dbReference>
<dbReference type="SUPFAM" id="SSF46689">
    <property type="entry name" value="Homeodomain-like"/>
    <property type="match status" value="1"/>
</dbReference>
<keyword evidence="2 11" id="KW-0808">Transferase</keyword>
<dbReference type="InterPro" id="IPR009057">
    <property type="entry name" value="Homeodomain-like_sf"/>
</dbReference>
<keyword evidence="1" id="KW-0723">Serine/threonine-protein kinase</keyword>
<proteinExistence type="predicted"/>
<keyword evidence="7" id="KW-0175">Coiled coil</keyword>
<gene>
    <name evidence="11" type="primary">TLK2</name>
    <name evidence="11" type="ORF">HK105_208740</name>
</gene>
<dbReference type="InterPro" id="IPR000719">
    <property type="entry name" value="Prot_kinase_dom"/>
</dbReference>
<dbReference type="Gene3D" id="1.10.510.10">
    <property type="entry name" value="Transferase(Phosphotransferase) domain 1"/>
    <property type="match status" value="1"/>
</dbReference>
<dbReference type="Pfam" id="PF00069">
    <property type="entry name" value="Pkinase"/>
    <property type="match status" value="1"/>
</dbReference>
<feature type="region of interest" description="Disordered" evidence="8">
    <location>
        <begin position="813"/>
        <end position="885"/>
    </location>
</feature>
<accession>A0ABR4MX14</accession>
<dbReference type="SMART" id="SM00717">
    <property type="entry name" value="SANT"/>
    <property type="match status" value="1"/>
</dbReference>
<comment type="caution">
    <text evidence="11">The sequence shown here is derived from an EMBL/GenBank/DDBJ whole genome shotgun (WGS) entry which is preliminary data.</text>
</comment>
<evidence type="ECO:0000259" key="10">
    <source>
        <dbReference type="PROSITE" id="PS50090"/>
    </source>
</evidence>
<evidence type="ECO:0000256" key="6">
    <source>
        <dbReference type="PROSITE-ProRule" id="PRU10141"/>
    </source>
</evidence>
<keyword evidence="3 6" id="KW-0547">Nucleotide-binding</keyword>
<keyword evidence="12" id="KW-1185">Reference proteome</keyword>
<feature type="compositionally biased region" description="Low complexity" evidence="8">
    <location>
        <begin position="941"/>
        <end position="951"/>
    </location>
</feature>
<dbReference type="PROSITE" id="PS50090">
    <property type="entry name" value="MYB_LIKE"/>
    <property type="match status" value="1"/>
</dbReference>
<feature type="compositionally biased region" description="Polar residues" evidence="8">
    <location>
        <begin position="358"/>
        <end position="374"/>
    </location>
</feature>
<evidence type="ECO:0000256" key="1">
    <source>
        <dbReference type="ARBA" id="ARBA00022527"/>
    </source>
</evidence>
<evidence type="ECO:0000256" key="8">
    <source>
        <dbReference type="SAM" id="MobiDB-lite"/>
    </source>
</evidence>
<dbReference type="SUPFAM" id="SSF56112">
    <property type="entry name" value="Protein kinase-like (PK-like)"/>
    <property type="match status" value="1"/>
</dbReference>
<feature type="region of interest" description="Disordered" evidence="8">
    <location>
        <begin position="358"/>
        <end position="380"/>
    </location>
</feature>
<dbReference type="InterPro" id="IPR001005">
    <property type="entry name" value="SANT/Myb"/>
</dbReference>
<dbReference type="GO" id="GO:0004674">
    <property type="term" value="F:protein serine/threonine kinase activity"/>
    <property type="evidence" value="ECO:0007669"/>
    <property type="project" value="UniProtKB-EC"/>
</dbReference>